<feature type="compositionally biased region" description="Basic and acidic residues" evidence="1">
    <location>
        <begin position="1406"/>
        <end position="1427"/>
    </location>
</feature>
<accession>A0ABN9QGN6</accession>
<proteinExistence type="predicted"/>
<feature type="compositionally biased region" description="Basic and acidic residues" evidence="1">
    <location>
        <begin position="1144"/>
        <end position="1157"/>
    </location>
</feature>
<evidence type="ECO:0000313" key="3">
    <source>
        <dbReference type="Proteomes" id="UP001189429"/>
    </source>
</evidence>
<protein>
    <recommendedName>
        <fullName evidence="4">Exostosin GT47 domain-containing protein</fullName>
    </recommendedName>
</protein>
<gene>
    <name evidence="2" type="ORF">PCOR1329_LOCUS10893</name>
</gene>
<evidence type="ECO:0000256" key="1">
    <source>
        <dbReference type="SAM" id="MobiDB-lite"/>
    </source>
</evidence>
<feature type="region of interest" description="Disordered" evidence="1">
    <location>
        <begin position="632"/>
        <end position="667"/>
    </location>
</feature>
<evidence type="ECO:0000313" key="2">
    <source>
        <dbReference type="EMBL" id="CAK0803930.1"/>
    </source>
</evidence>
<evidence type="ECO:0008006" key="4">
    <source>
        <dbReference type="Google" id="ProtNLM"/>
    </source>
</evidence>
<feature type="compositionally biased region" description="Low complexity" evidence="1">
    <location>
        <begin position="646"/>
        <end position="659"/>
    </location>
</feature>
<keyword evidence="3" id="KW-1185">Reference proteome</keyword>
<feature type="region of interest" description="Disordered" evidence="1">
    <location>
        <begin position="1455"/>
        <end position="1474"/>
    </location>
</feature>
<feature type="region of interest" description="Disordered" evidence="1">
    <location>
        <begin position="1405"/>
        <end position="1427"/>
    </location>
</feature>
<name>A0ABN9QGN6_9DINO</name>
<reference evidence="2" key="1">
    <citation type="submission" date="2023-10" db="EMBL/GenBank/DDBJ databases">
        <authorList>
            <person name="Chen Y."/>
            <person name="Shah S."/>
            <person name="Dougan E. K."/>
            <person name="Thang M."/>
            <person name="Chan C."/>
        </authorList>
    </citation>
    <scope>NUCLEOTIDE SEQUENCE [LARGE SCALE GENOMIC DNA]</scope>
</reference>
<organism evidence="2 3">
    <name type="scientific">Prorocentrum cordatum</name>
    <dbReference type="NCBI Taxonomy" id="2364126"/>
    <lineage>
        <taxon>Eukaryota</taxon>
        <taxon>Sar</taxon>
        <taxon>Alveolata</taxon>
        <taxon>Dinophyceae</taxon>
        <taxon>Prorocentrales</taxon>
        <taxon>Prorocentraceae</taxon>
        <taxon>Prorocentrum</taxon>
    </lineage>
</organism>
<comment type="caution">
    <text evidence="2">The sequence shown here is derived from an EMBL/GenBank/DDBJ whole genome shotgun (WGS) entry which is preliminary data.</text>
</comment>
<feature type="region of interest" description="Disordered" evidence="1">
    <location>
        <begin position="1095"/>
        <end position="1120"/>
    </location>
</feature>
<sequence length="1799" mass="190937">MTPMPSGVIAAEPPLPPWAHARHAHDRLALLPLEGDGEAAAPRAETAGCPPALALWALCGLLCWSLVAVVASAGPARSPGHGARGADRRVTVVPQLAGRELPPPPTAAAEGGAEPWQPAAWAEEQALPGSGLQVLGGELGRQSDGAPPAAAWADSGTATATTSIPWATWTTQATANSASSTSTTSTGTTGVTETILQDPFLQHGNGEFSYDDVLDRLPTNNFRTVNEDNPLFNPAYPPVQTTRLPDFVARFDLVFGLEDATDGWGRVPPQSFFDVPDLRALRAALVSPLRAEDFVDECEKYLDPSGPDRIVVFGVLEVPLSASFGVTAEARSQTVWRLERFFSRIWYLSTDESLAGVTTMPLGFFEPYMRGRTDEFVEAYRAARVDGGHKTQSVLAAWGVYSQRNGSRITESPEPNALGYGSAEWTAVVNAAIDTRNEAEAWLSSGGGEGLGVDARPVPLEAWFHALSSHKFLISPMGTAIQCSRLAESLSMLTVPIVKRGAYRTHDDLVSLGFPIVVVAEWSDITSDALSRWWETLSPRLGPFRRDCLTSDGFWEILTTGSGRPYRQEEVFEIRRGGFKQVFYEAVLKCMMCETRDCTSRMGTDVAVVVSAMIAAFKLQYFAEAFSCRARSGRAPGRSGRRRAGGADTARPLRAPRGAGALGGGAEGAEMSSGFRDSFTKAAEFLDSLYRPTHEHHVQLVGPTGPDATEGPDHAAAAAAAPRCGPTGLAAARLGTKGVASTRRGVRLGKEASPTSMARATSAVESSCTPTFGVVPLEVGSALPLPSLGPAEAHAMSAADAWLAMGARRALPLLACILGLRVASAGRLQVGRRAQQVAKGRFVREAAGLARALRSGLGAQRQAPELMAELARERLGQEADGLEPAGAALLRAFVGGAPDSVLVSPVEAEEVESPGDQGFAVMEGPRAMPAGEGFAVVEGPAGGAMPEDQGFAVVEGPEAMPGGQGAMVVEASDGEGAPEVELSVPSFLNRGAEGAQGVQGLLRQDAVAHAARSLASEMQAIEDTLGREVLQQIVGEYFSDAARRAEQAGEMAAIEAWQHRQAMERSFGHAKSKGAIPHPASAGGSDRRHVRLWPEVRSGGTPAPNATKPGSVARNKTAPAVTIGQNKSAVSAAMVERAAQVSDVSREEGLGRGERPRPAAATVSRPLPRRREAPTRPARAARRAPHEAAAVGTPGAWPRGSTDATWRDQRGVTFRRKCEGKRCVTRVMSALGRRQRPGSGGAFLTSIRAACPTAALGAPPPTMRTSAVLLLSCAAAPASSLSSGESWPWSRKQALEEAPAKPVALGAVGLKVMVKAPTRAGCWMRMPSGCPNDPMDTAKWRHDTWAEAQGLDEAGCHQRVSIWNGYCGSQDAMMAFVPKESEDRSEPLSALQISATHSWSWPWSQRRADDKQAHPHAVAARDEEQAEKVHTSSIMAARDEEAPVASGDLAAAPVAAERPSLATSTDGKVKMARPTRPGCWMRMASGCPNKPDMQTELWRHDTWAEKHGLDEAACQSRGAVWNGYCGSEDAVMTFVASQRVGRRASASKAAMQLGGVEDEGEATCEAQGGGAPLLLLGCLAEVGNPLRQESAPDRFKDSSLPPGRQCSAGCHSEYGDGSREASWKTVEKGFPRRNCSGCTYRYCGTADMVEKVDQARRASKRWTPKTTCLLIVKLVTLASMWAGVFGTVRQLGNETEIQKFDPFTILDVQPQERDIPIQSIYQTRTYIMVDVAAHVFQPRKNSGRPGVRDGLGAAGRGALSFRHAAGNRERVVAAGGGIRKVHLKLCIGGSGLNATGFKE</sequence>
<dbReference type="EMBL" id="CAUYUJ010003113">
    <property type="protein sequence ID" value="CAK0803930.1"/>
    <property type="molecule type" value="Genomic_DNA"/>
</dbReference>
<feature type="region of interest" description="Disordered" evidence="1">
    <location>
        <begin position="1142"/>
        <end position="1204"/>
    </location>
</feature>
<dbReference type="Proteomes" id="UP001189429">
    <property type="component" value="Unassembled WGS sequence"/>
</dbReference>